<dbReference type="Pfam" id="PF20586">
    <property type="entry name" value="DUF6788"/>
    <property type="match status" value="1"/>
</dbReference>
<organism evidence="5 6">
    <name type="scientific">Pontiella sulfatireligans</name>
    <dbReference type="NCBI Taxonomy" id="2750658"/>
    <lineage>
        <taxon>Bacteria</taxon>
        <taxon>Pseudomonadati</taxon>
        <taxon>Kiritimatiellota</taxon>
        <taxon>Kiritimatiellia</taxon>
        <taxon>Kiritimatiellales</taxon>
        <taxon>Pontiellaceae</taxon>
        <taxon>Pontiella</taxon>
    </lineage>
</organism>
<keyword evidence="6" id="KW-1185">Reference proteome</keyword>
<evidence type="ECO:0000313" key="6">
    <source>
        <dbReference type="Proteomes" id="UP000346198"/>
    </source>
</evidence>
<protein>
    <recommendedName>
        <fullName evidence="1">DUF6788 domain-containing protein</fullName>
    </recommendedName>
</protein>
<reference evidence="5 6" key="1">
    <citation type="submission" date="2019-04" db="EMBL/GenBank/DDBJ databases">
        <authorList>
            <person name="Van Vliet M D."/>
        </authorList>
    </citation>
    <scope>NUCLEOTIDE SEQUENCE [LARGE SCALE GENOMIC DNA]</scope>
    <source>
        <strain evidence="5 6">F21</strain>
    </source>
</reference>
<dbReference type="Proteomes" id="UP000346198">
    <property type="component" value="Unassembled WGS sequence"/>
</dbReference>
<dbReference type="RefSeq" id="WP_136059843.1">
    <property type="nucleotide sequence ID" value="NZ_CAAHFH010000001.1"/>
</dbReference>
<gene>
    <name evidence="2" type="ORF">SCARR_00400</name>
    <name evidence="3" type="ORF">SCARR_01445</name>
    <name evidence="4" type="ORF">SCARR_01476</name>
    <name evidence="5" type="ORF">SCARR_04054</name>
</gene>
<accession>A0A6C2URU0</accession>
<sequence>MDEVEKLRTRRDVLLKEIGEAPLWVNGSVVETTRKTCGKESPFYYLSHSIRGKNKITYISAAHLNQFKAAAAQGARIRLLHNELSTINMKLIKKGGHDD</sequence>
<dbReference type="EMBL" id="CAAHFH010000002">
    <property type="protein sequence ID" value="VGO21974.1"/>
    <property type="molecule type" value="Genomic_DNA"/>
</dbReference>
<evidence type="ECO:0000259" key="1">
    <source>
        <dbReference type="Pfam" id="PF20586"/>
    </source>
</evidence>
<dbReference type="InterPro" id="IPR046738">
    <property type="entry name" value="DUF6788"/>
</dbReference>
<evidence type="ECO:0000313" key="2">
    <source>
        <dbReference type="EMBL" id="VGO18348.1"/>
    </source>
</evidence>
<evidence type="ECO:0000313" key="4">
    <source>
        <dbReference type="EMBL" id="VGO19418.1"/>
    </source>
</evidence>
<evidence type="ECO:0000313" key="3">
    <source>
        <dbReference type="EMBL" id="VGO19387.1"/>
    </source>
</evidence>
<name>A0A6C2URU0_9BACT</name>
<dbReference type="EMBL" id="CAAHFH010000001">
    <property type="protein sequence ID" value="VGO19418.1"/>
    <property type="molecule type" value="Genomic_DNA"/>
</dbReference>
<proteinExistence type="predicted"/>
<evidence type="ECO:0000313" key="5">
    <source>
        <dbReference type="EMBL" id="VGO21974.1"/>
    </source>
</evidence>
<dbReference type="EMBL" id="CAAHFH010000001">
    <property type="protein sequence ID" value="VGO19387.1"/>
    <property type="molecule type" value="Genomic_DNA"/>
</dbReference>
<dbReference type="EMBL" id="CAAHFH010000001">
    <property type="protein sequence ID" value="VGO18348.1"/>
    <property type="molecule type" value="Genomic_DNA"/>
</dbReference>
<dbReference type="AlphaFoldDB" id="A0A6C2URU0"/>
<feature type="domain" description="DUF6788" evidence="1">
    <location>
        <begin position="5"/>
        <end position="67"/>
    </location>
</feature>